<name>A0A6J4TLU5_9ACTN</name>
<accession>A0A6J4TLU5</accession>
<proteinExistence type="predicted"/>
<feature type="non-terminal residue" evidence="2">
    <location>
        <position position="1"/>
    </location>
</feature>
<feature type="region of interest" description="Disordered" evidence="1">
    <location>
        <begin position="1"/>
        <end position="57"/>
    </location>
</feature>
<evidence type="ECO:0000313" key="2">
    <source>
        <dbReference type="EMBL" id="CAA9526831.1"/>
    </source>
</evidence>
<dbReference type="AlphaFoldDB" id="A0A6J4TLU5"/>
<feature type="non-terminal residue" evidence="2">
    <location>
        <position position="57"/>
    </location>
</feature>
<protein>
    <submittedName>
        <fullName evidence="2">Glutamine synthetase type I</fullName>
        <ecNumber evidence="2">6.3.1.2</ecNumber>
    </submittedName>
</protein>
<dbReference type="EMBL" id="CADCVS010000448">
    <property type="protein sequence ID" value="CAA9526831.1"/>
    <property type="molecule type" value="Genomic_DNA"/>
</dbReference>
<evidence type="ECO:0000256" key="1">
    <source>
        <dbReference type="SAM" id="MobiDB-lite"/>
    </source>
</evidence>
<dbReference type="EC" id="6.3.1.2" evidence="2"/>
<feature type="compositionally biased region" description="Basic and acidic residues" evidence="1">
    <location>
        <begin position="1"/>
        <end position="12"/>
    </location>
</feature>
<feature type="compositionally biased region" description="Basic residues" evidence="1">
    <location>
        <begin position="14"/>
        <end position="33"/>
    </location>
</feature>
<keyword evidence="2" id="KW-0436">Ligase</keyword>
<sequence length="57" mass="6473">GPPARDSHDARGRPGPRGRPRHPLHPALVHRHPRAAEVVLDQRGRARRRLRGRDGLR</sequence>
<gene>
    <name evidence="2" type="ORF">AVDCRST_MAG30-3438</name>
</gene>
<organism evidence="2">
    <name type="scientific">uncultured Solirubrobacteraceae bacterium</name>
    <dbReference type="NCBI Taxonomy" id="1162706"/>
    <lineage>
        <taxon>Bacteria</taxon>
        <taxon>Bacillati</taxon>
        <taxon>Actinomycetota</taxon>
        <taxon>Thermoleophilia</taxon>
        <taxon>Solirubrobacterales</taxon>
        <taxon>Solirubrobacteraceae</taxon>
        <taxon>environmental samples</taxon>
    </lineage>
</organism>
<dbReference type="GO" id="GO:0004356">
    <property type="term" value="F:glutamine synthetase activity"/>
    <property type="evidence" value="ECO:0007669"/>
    <property type="project" value="UniProtKB-EC"/>
</dbReference>
<reference evidence="2" key="1">
    <citation type="submission" date="2020-02" db="EMBL/GenBank/DDBJ databases">
        <authorList>
            <person name="Meier V. D."/>
        </authorList>
    </citation>
    <scope>NUCLEOTIDE SEQUENCE</scope>
    <source>
        <strain evidence="2">AVDCRST_MAG30</strain>
    </source>
</reference>